<feature type="domain" description="Major facilitator superfamily (MFS) profile" evidence="7">
    <location>
        <begin position="113"/>
        <end position="263"/>
    </location>
</feature>
<dbReference type="Gene3D" id="1.20.1250.20">
    <property type="entry name" value="MFS general substrate transporter like domains"/>
    <property type="match status" value="1"/>
</dbReference>
<evidence type="ECO:0000256" key="1">
    <source>
        <dbReference type="ARBA" id="ARBA00004141"/>
    </source>
</evidence>
<name>A0A7J7JLF7_BUGNE</name>
<feature type="transmembrane region" description="Helical" evidence="6">
    <location>
        <begin position="214"/>
        <end position="240"/>
    </location>
</feature>
<keyword evidence="4 6" id="KW-1133">Transmembrane helix</keyword>
<keyword evidence="5 6" id="KW-0472">Membrane</keyword>
<evidence type="ECO:0000256" key="2">
    <source>
        <dbReference type="ARBA" id="ARBA00022448"/>
    </source>
</evidence>
<sequence>MMVDKLSNCSITELQALNLLFSKLSVKNIGSFIPPKHDIEKGSVLTQFVSFLASEKLFRPAEMMEKGVNHDCEETTLYSKSLLQKASQGEYNTVEKDEGKKTDASYTRKQKLILLSTSIGNFFSFSCASLPAPFLPQLNERHNIKSDLTGWIIGLFSLTLLILGPVFGKMMRKVRMHTVFTSGLFICGVMTILFGCLEYVPFPDSTNKKIDTTYLLLTTVLRTGQAIGAAAVATSAMTILSTAFPGNTIKVLVCIIAEIFQFL</sequence>
<dbReference type="InterPro" id="IPR050930">
    <property type="entry name" value="MFS_Vesicular_Transporter"/>
</dbReference>
<feature type="transmembrane region" description="Helical" evidence="6">
    <location>
        <begin position="112"/>
        <end position="136"/>
    </location>
</feature>
<accession>A0A7J7JLF7</accession>
<gene>
    <name evidence="8" type="ORF">EB796_015430</name>
</gene>
<dbReference type="AlphaFoldDB" id="A0A7J7JLF7"/>
<evidence type="ECO:0000259" key="7">
    <source>
        <dbReference type="PROSITE" id="PS50850"/>
    </source>
</evidence>
<dbReference type="EMBL" id="VXIV02002312">
    <property type="protein sequence ID" value="KAF6026276.1"/>
    <property type="molecule type" value="Genomic_DNA"/>
</dbReference>
<keyword evidence="9" id="KW-1185">Reference proteome</keyword>
<dbReference type="GO" id="GO:0016020">
    <property type="term" value="C:membrane"/>
    <property type="evidence" value="ECO:0007669"/>
    <property type="project" value="UniProtKB-SubCell"/>
</dbReference>
<evidence type="ECO:0000256" key="3">
    <source>
        <dbReference type="ARBA" id="ARBA00022692"/>
    </source>
</evidence>
<proteinExistence type="predicted"/>
<dbReference type="Proteomes" id="UP000593567">
    <property type="component" value="Unassembled WGS sequence"/>
</dbReference>
<dbReference type="PANTHER" id="PTHR23506">
    <property type="entry name" value="GH10249P"/>
    <property type="match status" value="1"/>
</dbReference>
<keyword evidence="3 6" id="KW-0812">Transmembrane</keyword>
<comment type="subcellular location">
    <subcellularLocation>
        <location evidence="1">Membrane</location>
        <topology evidence="1">Multi-pass membrane protein</topology>
    </subcellularLocation>
</comment>
<comment type="caution">
    <text evidence="8">The sequence shown here is derived from an EMBL/GenBank/DDBJ whole genome shotgun (WGS) entry which is preliminary data.</text>
</comment>
<keyword evidence="2" id="KW-0813">Transport</keyword>
<feature type="transmembrane region" description="Helical" evidence="6">
    <location>
        <begin position="179"/>
        <end position="202"/>
    </location>
</feature>
<protein>
    <recommendedName>
        <fullName evidence="7">Major facilitator superfamily (MFS) profile domain-containing protein</fullName>
    </recommendedName>
</protein>
<dbReference type="Pfam" id="PF07690">
    <property type="entry name" value="MFS_1"/>
    <property type="match status" value="1"/>
</dbReference>
<dbReference type="InterPro" id="IPR036259">
    <property type="entry name" value="MFS_trans_sf"/>
</dbReference>
<dbReference type="PROSITE" id="PS50850">
    <property type="entry name" value="MFS"/>
    <property type="match status" value="1"/>
</dbReference>
<evidence type="ECO:0000256" key="6">
    <source>
        <dbReference type="SAM" id="Phobius"/>
    </source>
</evidence>
<reference evidence="8" key="1">
    <citation type="submission" date="2020-06" db="EMBL/GenBank/DDBJ databases">
        <title>Draft genome of Bugula neritina, a colonial animal packing powerful symbionts and potential medicines.</title>
        <authorList>
            <person name="Rayko M."/>
        </authorList>
    </citation>
    <scope>NUCLEOTIDE SEQUENCE [LARGE SCALE GENOMIC DNA]</scope>
    <source>
        <strain evidence="8">Kwan_BN1</strain>
    </source>
</reference>
<evidence type="ECO:0000256" key="4">
    <source>
        <dbReference type="ARBA" id="ARBA00022989"/>
    </source>
</evidence>
<dbReference type="PANTHER" id="PTHR23506:SF26">
    <property type="entry name" value="MFS-TYPE TRANSPORTER SLC18B1"/>
    <property type="match status" value="1"/>
</dbReference>
<feature type="transmembrane region" description="Helical" evidence="6">
    <location>
        <begin position="148"/>
        <end position="167"/>
    </location>
</feature>
<dbReference type="InterPro" id="IPR011701">
    <property type="entry name" value="MFS"/>
</dbReference>
<evidence type="ECO:0000313" key="9">
    <source>
        <dbReference type="Proteomes" id="UP000593567"/>
    </source>
</evidence>
<dbReference type="SUPFAM" id="SSF103473">
    <property type="entry name" value="MFS general substrate transporter"/>
    <property type="match status" value="1"/>
</dbReference>
<dbReference type="GO" id="GO:0022857">
    <property type="term" value="F:transmembrane transporter activity"/>
    <property type="evidence" value="ECO:0007669"/>
    <property type="project" value="InterPro"/>
</dbReference>
<organism evidence="8 9">
    <name type="scientific">Bugula neritina</name>
    <name type="common">Brown bryozoan</name>
    <name type="synonym">Sertularia neritina</name>
    <dbReference type="NCBI Taxonomy" id="10212"/>
    <lineage>
        <taxon>Eukaryota</taxon>
        <taxon>Metazoa</taxon>
        <taxon>Spiralia</taxon>
        <taxon>Lophotrochozoa</taxon>
        <taxon>Bryozoa</taxon>
        <taxon>Gymnolaemata</taxon>
        <taxon>Cheilostomatida</taxon>
        <taxon>Flustrina</taxon>
        <taxon>Buguloidea</taxon>
        <taxon>Bugulidae</taxon>
        <taxon>Bugula</taxon>
    </lineage>
</organism>
<evidence type="ECO:0000256" key="5">
    <source>
        <dbReference type="ARBA" id="ARBA00023136"/>
    </source>
</evidence>
<evidence type="ECO:0000313" key="8">
    <source>
        <dbReference type="EMBL" id="KAF6026276.1"/>
    </source>
</evidence>
<dbReference type="OrthoDB" id="446368at2759"/>
<dbReference type="InterPro" id="IPR020846">
    <property type="entry name" value="MFS_dom"/>
</dbReference>